<dbReference type="EMBL" id="MHOT01000008">
    <property type="protein sequence ID" value="OGZ69585.1"/>
    <property type="molecule type" value="Genomic_DNA"/>
</dbReference>
<protein>
    <submittedName>
        <fullName evidence="1">Uncharacterized protein</fullName>
    </submittedName>
</protein>
<evidence type="ECO:0000313" key="2">
    <source>
        <dbReference type="Proteomes" id="UP000178820"/>
    </source>
</evidence>
<dbReference type="Proteomes" id="UP000178820">
    <property type="component" value="Unassembled WGS sequence"/>
</dbReference>
<gene>
    <name evidence="1" type="ORF">A3D44_03350</name>
</gene>
<sequence>MAVMIVSLHNDGPNPDDRPLEVYGRLVCYVQVPDGPDAMQRACMRLGGTMEKLGTLMHPVLGRLDINYPEALEVARSSEDLELLVRRGN</sequence>
<proteinExistence type="predicted"/>
<accession>A0A1G2I4B7</accession>
<comment type="caution">
    <text evidence="1">The sequence shown here is derived from an EMBL/GenBank/DDBJ whole genome shotgun (WGS) entry which is preliminary data.</text>
</comment>
<evidence type="ECO:0000313" key="1">
    <source>
        <dbReference type="EMBL" id="OGZ69585.1"/>
    </source>
</evidence>
<organism evidence="1 2">
    <name type="scientific">Candidatus Staskawiczbacteria bacterium RIFCSPHIGHO2_02_FULL_42_22</name>
    <dbReference type="NCBI Taxonomy" id="1802207"/>
    <lineage>
        <taxon>Bacteria</taxon>
        <taxon>Candidatus Staskawicziibacteriota</taxon>
    </lineage>
</organism>
<name>A0A1G2I4B7_9BACT</name>
<dbReference type="AlphaFoldDB" id="A0A1G2I4B7"/>
<dbReference type="STRING" id="1802207.A3D44_03350"/>
<reference evidence="1 2" key="1">
    <citation type="journal article" date="2016" name="Nat. Commun.">
        <title>Thousands of microbial genomes shed light on interconnected biogeochemical processes in an aquifer system.</title>
        <authorList>
            <person name="Anantharaman K."/>
            <person name="Brown C.T."/>
            <person name="Hug L.A."/>
            <person name="Sharon I."/>
            <person name="Castelle C.J."/>
            <person name="Probst A.J."/>
            <person name="Thomas B.C."/>
            <person name="Singh A."/>
            <person name="Wilkins M.J."/>
            <person name="Karaoz U."/>
            <person name="Brodie E.L."/>
            <person name="Williams K.H."/>
            <person name="Hubbard S.S."/>
            <person name="Banfield J.F."/>
        </authorList>
    </citation>
    <scope>NUCLEOTIDE SEQUENCE [LARGE SCALE GENOMIC DNA]</scope>
</reference>